<feature type="transmembrane region" description="Helical" evidence="6">
    <location>
        <begin position="149"/>
        <end position="168"/>
    </location>
</feature>
<dbReference type="Pfam" id="PF01292">
    <property type="entry name" value="Ni_hydr_CYTB"/>
    <property type="match status" value="1"/>
</dbReference>
<evidence type="ECO:0000256" key="5">
    <source>
        <dbReference type="ARBA" id="ARBA00023136"/>
    </source>
</evidence>
<evidence type="ECO:0000313" key="9">
    <source>
        <dbReference type="Proteomes" id="UP000077037"/>
    </source>
</evidence>
<dbReference type="PANTHER" id="PTHR30485">
    <property type="entry name" value="NI/FE-HYDROGENASE 1 B-TYPE CYTOCHROME SUBUNIT"/>
    <property type="match status" value="1"/>
</dbReference>
<feature type="transmembrane region" description="Helical" evidence="6">
    <location>
        <begin position="46"/>
        <end position="63"/>
    </location>
</feature>
<comment type="subcellular location">
    <subcellularLocation>
        <location evidence="1">Cell membrane</location>
        <topology evidence="1">Multi-pass membrane protein</topology>
    </subcellularLocation>
</comment>
<dbReference type="EMBL" id="FKBS01000017">
    <property type="protein sequence ID" value="SAI42721.1"/>
    <property type="molecule type" value="Genomic_DNA"/>
</dbReference>
<feature type="domain" description="Cytochrome b561 bacterial/Ni-hydrogenase" evidence="7">
    <location>
        <begin position="11"/>
        <end position="180"/>
    </location>
</feature>
<dbReference type="Proteomes" id="UP000077037">
    <property type="component" value="Unassembled WGS sequence"/>
</dbReference>
<evidence type="ECO:0000256" key="1">
    <source>
        <dbReference type="ARBA" id="ARBA00004651"/>
    </source>
</evidence>
<evidence type="ECO:0000256" key="4">
    <source>
        <dbReference type="ARBA" id="ARBA00022989"/>
    </source>
</evidence>
<dbReference type="PANTHER" id="PTHR30485:SF2">
    <property type="entry name" value="BLL0597 PROTEIN"/>
    <property type="match status" value="1"/>
</dbReference>
<evidence type="ECO:0000313" key="8">
    <source>
        <dbReference type="EMBL" id="SAI42721.1"/>
    </source>
</evidence>
<evidence type="ECO:0000259" key="7">
    <source>
        <dbReference type="Pfam" id="PF01292"/>
    </source>
</evidence>
<sequence length="229" mass="25049">MPYSRHSVRIWDVPTRLFHWAFAACVVGAYVCVKLGGLYMDWHVRLGLAAFGLVVFRVIWGFIGPRHARFFNFVRGPGALMAYLRGASAQGGHNPLGALSVLAMLLAIGVQAASGLFITDDIMVQGPLYGRIDESSSSFLAWLHHNNEWIMVALVALHLAAIAWYALVRRQKLVRAMISGDMPAGQLADDAQPSEDGPAVWLRGLVLAACVAGLVWWIQSLEVTASMSY</sequence>
<feature type="transmembrane region" description="Helical" evidence="6">
    <location>
        <begin position="20"/>
        <end position="40"/>
    </location>
</feature>
<dbReference type="Gene3D" id="1.20.950.20">
    <property type="entry name" value="Transmembrane di-heme cytochromes, Chain C"/>
    <property type="match status" value="1"/>
</dbReference>
<feature type="transmembrane region" description="Helical" evidence="6">
    <location>
        <begin position="96"/>
        <end position="118"/>
    </location>
</feature>
<dbReference type="InterPro" id="IPR011577">
    <property type="entry name" value="Cyt_b561_bac/Ni-Hgenase"/>
</dbReference>
<dbReference type="AlphaFoldDB" id="A0A157QAI8"/>
<evidence type="ECO:0000256" key="6">
    <source>
        <dbReference type="SAM" id="Phobius"/>
    </source>
</evidence>
<keyword evidence="5 6" id="KW-0472">Membrane</keyword>
<keyword evidence="4 6" id="KW-1133">Transmembrane helix</keyword>
<reference evidence="8 9" key="1">
    <citation type="submission" date="2016-03" db="EMBL/GenBank/DDBJ databases">
        <authorList>
            <consortium name="Pathogen Informatics"/>
        </authorList>
    </citation>
    <scope>NUCLEOTIDE SEQUENCE [LARGE SCALE GENOMIC DNA]</scope>
    <source>
        <strain evidence="8 9">NCTC13364</strain>
    </source>
</reference>
<proteinExistence type="predicted"/>
<dbReference type="RefSeq" id="WP_066415685.1">
    <property type="nucleotide sequence ID" value="NZ_FKBS01000017.1"/>
</dbReference>
<keyword evidence="3 6" id="KW-0812">Transmembrane</keyword>
<dbReference type="GO" id="GO:0009055">
    <property type="term" value="F:electron transfer activity"/>
    <property type="evidence" value="ECO:0007669"/>
    <property type="project" value="InterPro"/>
</dbReference>
<organism evidence="8 9">
    <name type="scientific">Bordetella ansorpii</name>
    <dbReference type="NCBI Taxonomy" id="288768"/>
    <lineage>
        <taxon>Bacteria</taxon>
        <taxon>Pseudomonadati</taxon>
        <taxon>Pseudomonadota</taxon>
        <taxon>Betaproteobacteria</taxon>
        <taxon>Burkholderiales</taxon>
        <taxon>Alcaligenaceae</taxon>
        <taxon>Bordetella</taxon>
    </lineage>
</organism>
<dbReference type="OrthoDB" id="196472at2"/>
<evidence type="ECO:0000256" key="3">
    <source>
        <dbReference type="ARBA" id="ARBA00022692"/>
    </source>
</evidence>
<protein>
    <submittedName>
        <fullName evidence="8">Integral membrane protein</fullName>
    </submittedName>
</protein>
<feature type="transmembrane region" description="Helical" evidence="6">
    <location>
        <begin position="200"/>
        <end position="219"/>
    </location>
</feature>
<dbReference type="InterPro" id="IPR051542">
    <property type="entry name" value="Hydrogenase_cytochrome"/>
</dbReference>
<dbReference type="InterPro" id="IPR016174">
    <property type="entry name" value="Di-haem_cyt_TM"/>
</dbReference>
<dbReference type="GO" id="GO:0022904">
    <property type="term" value="P:respiratory electron transport chain"/>
    <property type="evidence" value="ECO:0007669"/>
    <property type="project" value="InterPro"/>
</dbReference>
<gene>
    <name evidence="8" type="ORF">SAMEA1982600_03461</name>
</gene>
<name>A0A157QAI8_9BORD</name>
<dbReference type="GO" id="GO:0005886">
    <property type="term" value="C:plasma membrane"/>
    <property type="evidence" value="ECO:0007669"/>
    <property type="project" value="UniProtKB-SubCell"/>
</dbReference>
<dbReference type="SUPFAM" id="SSF81342">
    <property type="entry name" value="Transmembrane di-heme cytochromes"/>
    <property type="match status" value="1"/>
</dbReference>
<accession>A0A157QAI8</accession>
<evidence type="ECO:0000256" key="2">
    <source>
        <dbReference type="ARBA" id="ARBA00022475"/>
    </source>
</evidence>
<dbReference type="GO" id="GO:0020037">
    <property type="term" value="F:heme binding"/>
    <property type="evidence" value="ECO:0007669"/>
    <property type="project" value="TreeGrafter"/>
</dbReference>
<keyword evidence="2" id="KW-1003">Cell membrane</keyword>